<evidence type="ECO:0008006" key="6">
    <source>
        <dbReference type="Google" id="ProtNLM"/>
    </source>
</evidence>
<dbReference type="InterPro" id="IPR000182">
    <property type="entry name" value="GNAT_dom"/>
</dbReference>
<keyword evidence="5" id="KW-1185">Reference proteome</keyword>
<dbReference type="OrthoDB" id="5771378at2759"/>
<comment type="caution">
    <text evidence="4">The sequence shown here is derived from an EMBL/GenBank/DDBJ whole genome shotgun (WGS) entry which is preliminary data.</text>
</comment>
<dbReference type="Proteomes" id="UP000703661">
    <property type="component" value="Unassembled WGS sequence"/>
</dbReference>
<dbReference type="Gene3D" id="3.40.630.30">
    <property type="match status" value="1"/>
</dbReference>
<dbReference type="GO" id="GO:0016747">
    <property type="term" value="F:acyltransferase activity, transferring groups other than amino-acyl groups"/>
    <property type="evidence" value="ECO:0007669"/>
    <property type="project" value="InterPro"/>
</dbReference>
<dbReference type="PANTHER" id="PTHR47237:SF1">
    <property type="entry name" value="SLL0310 PROTEIN"/>
    <property type="match status" value="1"/>
</dbReference>
<dbReference type="InterPro" id="IPR016181">
    <property type="entry name" value="Acyl_CoA_acyltransferase"/>
</dbReference>
<sequence length="349" mass="38715">MSVQEPSRQETATASKSPGSLSIERCTGEQASKLFYSWALSEHWNPSTNGEDIKEVFHKADPQGFFFGKIHENGKDETVSIISGVRYGEDQAWIGFYIASPNHRGRGYGLETFRQALEHVGHDRASVGLDGVMAQVDNYKKSGFTEIGWQNERRHGSITGLVENSERDLVEKIAKGEFPGLVLLQDDQVDLDQLPGIEERFSGLKRPGFVKDWALFHAHHPEQHRFGVAFLSTDGTKDEKRGKPIVLGYGCVRPAVSSYRVGPLYATTPEIAKLLLVKLASEVILAEKSKPCGVSLQFDVDVPNSNKEAIKIFDDLGWNDTFPCLRMWKGKVPKHDVNGVFAVGTLEVG</sequence>
<evidence type="ECO:0000313" key="4">
    <source>
        <dbReference type="EMBL" id="KAF9995521.1"/>
    </source>
</evidence>
<gene>
    <name evidence="4" type="ORF">BGZ80_007483</name>
</gene>
<feature type="domain" description="YitH/HolE acetyltransferase (GNAT)" evidence="3">
    <location>
        <begin position="246"/>
        <end position="341"/>
    </location>
</feature>
<feature type="domain" description="N-acetyltransferase" evidence="2">
    <location>
        <begin position="42"/>
        <end position="144"/>
    </location>
</feature>
<evidence type="ECO:0000313" key="5">
    <source>
        <dbReference type="Proteomes" id="UP000703661"/>
    </source>
</evidence>
<protein>
    <recommendedName>
        <fullName evidence="6">N-acetyltransferase domain-containing protein</fullName>
    </recommendedName>
</protein>
<dbReference type="AlphaFoldDB" id="A0A9P6SS57"/>
<dbReference type="Pfam" id="PF00583">
    <property type="entry name" value="Acetyltransf_1"/>
    <property type="match status" value="1"/>
</dbReference>
<dbReference type="Pfam" id="PF18014">
    <property type="entry name" value="Acetyltransf_18"/>
    <property type="match status" value="1"/>
</dbReference>
<dbReference type="InterPro" id="IPR041496">
    <property type="entry name" value="YitH/HolE_GNAT"/>
</dbReference>
<organism evidence="4 5">
    <name type="scientific">Entomortierella chlamydospora</name>
    <dbReference type="NCBI Taxonomy" id="101097"/>
    <lineage>
        <taxon>Eukaryota</taxon>
        <taxon>Fungi</taxon>
        <taxon>Fungi incertae sedis</taxon>
        <taxon>Mucoromycota</taxon>
        <taxon>Mortierellomycotina</taxon>
        <taxon>Mortierellomycetes</taxon>
        <taxon>Mortierellales</taxon>
        <taxon>Mortierellaceae</taxon>
        <taxon>Entomortierella</taxon>
    </lineage>
</organism>
<proteinExistence type="predicted"/>
<dbReference type="InterPro" id="IPR052729">
    <property type="entry name" value="Acyl/Acetyltrans_Enzymes"/>
</dbReference>
<dbReference type="SUPFAM" id="SSF55729">
    <property type="entry name" value="Acyl-CoA N-acyltransferases (Nat)"/>
    <property type="match status" value="1"/>
</dbReference>
<evidence type="ECO:0000259" key="3">
    <source>
        <dbReference type="Pfam" id="PF18014"/>
    </source>
</evidence>
<evidence type="ECO:0000259" key="2">
    <source>
        <dbReference type="Pfam" id="PF00583"/>
    </source>
</evidence>
<dbReference type="EMBL" id="JAAAID010003847">
    <property type="protein sequence ID" value="KAF9995521.1"/>
    <property type="molecule type" value="Genomic_DNA"/>
</dbReference>
<evidence type="ECO:0000256" key="1">
    <source>
        <dbReference type="SAM" id="MobiDB-lite"/>
    </source>
</evidence>
<feature type="region of interest" description="Disordered" evidence="1">
    <location>
        <begin position="1"/>
        <end position="22"/>
    </location>
</feature>
<feature type="compositionally biased region" description="Polar residues" evidence="1">
    <location>
        <begin position="1"/>
        <end position="20"/>
    </location>
</feature>
<name>A0A9P6SS57_9FUNG</name>
<dbReference type="Gene3D" id="3.40.630.90">
    <property type="match status" value="1"/>
</dbReference>
<reference evidence="4" key="1">
    <citation type="journal article" date="2020" name="Fungal Divers.">
        <title>Resolving the Mortierellaceae phylogeny through synthesis of multi-gene phylogenetics and phylogenomics.</title>
        <authorList>
            <person name="Vandepol N."/>
            <person name="Liber J."/>
            <person name="Desiro A."/>
            <person name="Na H."/>
            <person name="Kennedy M."/>
            <person name="Barry K."/>
            <person name="Grigoriev I.V."/>
            <person name="Miller A.N."/>
            <person name="O'Donnell K."/>
            <person name="Stajich J.E."/>
            <person name="Bonito G."/>
        </authorList>
    </citation>
    <scope>NUCLEOTIDE SEQUENCE</scope>
    <source>
        <strain evidence="4">NRRL 2769</strain>
    </source>
</reference>
<accession>A0A9P6SS57</accession>
<dbReference type="PANTHER" id="PTHR47237">
    <property type="entry name" value="SLL0310 PROTEIN"/>
    <property type="match status" value="1"/>
</dbReference>